<feature type="transmembrane region" description="Helical" evidence="8">
    <location>
        <begin position="148"/>
        <end position="170"/>
    </location>
</feature>
<dbReference type="InterPro" id="IPR013525">
    <property type="entry name" value="ABC2_TM"/>
</dbReference>
<dbReference type="PROSITE" id="PS51012">
    <property type="entry name" value="ABC_TM2"/>
    <property type="match status" value="1"/>
</dbReference>
<evidence type="ECO:0000259" key="9">
    <source>
        <dbReference type="PROSITE" id="PS51012"/>
    </source>
</evidence>
<reference evidence="10 11" key="1">
    <citation type="submission" date="2020-03" db="EMBL/GenBank/DDBJ databases">
        <title>Weissella sp. nov., isolated from Cybister lewisianus.</title>
        <authorList>
            <person name="Hyun D.-W."/>
            <person name="Bae J.-W."/>
        </authorList>
    </citation>
    <scope>NUCLEOTIDE SEQUENCE [LARGE SCALE GENOMIC DNA]</scope>
    <source>
        <strain evidence="10 11">HDW19</strain>
    </source>
</reference>
<organism evidence="10 11">
    <name type="scientific">Weissella coleopterorum</name>
    <dbReference type="NCBI Taxonomy" id="2714949"/>
    <lineage>
        <taxon>Bacteria</taxon>
        <taxon>Bacillati</taxon>
        <taxon>Bacillota</taxon>
        <taxon>Bacilli</taxon>
        <taxon>Lactobacillales</taxon>
        <taxon>Lactobacillaceae</taxon>
        <taxon>Weissella</taxon>
    </lineage>
</organism>
<dbReference type="PANTHER" id="PTHR30413:SF10">
    <property type="entry name" value="CAPSULE POLYSACCHARIDE EXPORT INNER-MEMBRANE PROTEIN CTRC"/>
    <property type="match status" value="1"/>
</dbReference>
<protein>
    <recommendedName>
        <fullName evidence="8">Transport permease protein</fullName>
    </recommendedName>
</protein>
<feature type="transmembrane region" description="Helical" evidence="8">
    <location>
        <begin position="38"/>
        <end position="59"/>
    </location>
</feature>
<accession>A0A6G8B0M6</accession>
<dbReference type="Proteomes" id="UP000500741">
    <property type="component" value="Chromosome"/>
</dbReference>
<evidence type="ECO:0000313" key="10">
    <source>
        <dbReference type="EMBL" id="QIL50806.1"/>
    </source>
</evidence>
<dbReference type="RefSeq" id="WP_166010766.1">
    <property type="nucleotide sequence ID" value="NZ_CP049888.1"/>
</dbReference>
<keyword evidence="6 8" id="KW-1133">Transmembrane helix</keyword>
<evidence type="ECO:0000256" key="6">
    <source>
        <dbReference type="ARBA" id="ARBA00022989"/>
    </source>
</evidence>
<dbReference type="Pfam" id="PF01061">
    <property type="entry name" value="ABC2_membrane"/>
    <property type="match status" value="1"/>
</dbReference>
<sequence length="274" mass="31974">MKDIIKIIKEIFSSRRVVLRIAKYNNDQAYRNNYLGDFWHFADPALQIGVMLFMFAMRMGDNYKNPHAHGIQGYVAWIALGMITYFFMQSSMTKSANSIKRQLNLLAKMNFALSAIPLTEIITELRRYFVMLGMVMFLILFTDVKPTIWWFQFIYYFIAMIIFLYALSLVTSTITVLVPDFYNAYVAILRVGMWLSGVIIPIDGPAFPIVISNILKINPLYYIIEGFRETLLENPQGFWEKPSDIIVFWGIVIILLIVGSHIHIRFRNRFIDFV</sequence>
<dbReference type="GO" id="GO:0015920">
    <property type="term" value="P:lipopolysaccharide transport"/>
    <property type="evidence" value="ECO:0007669"/>
    <property type="project" value="TreeGrafter"/>
</dbReference>
<dbReference type="AlphaFoldDB" id="A0A6G8B0M6"/>
<feature type="transmembrane region" description="Helical" evidence="8">
    <location>
        <begin position="71"/>
        <end position="88"/>
    </location>
</feature>
<evidence type="ECO:0000256" key="5">
    <source>
        <dbReference type="ARBA" id="ARBA00022692"/>
    </source>
</evidence>
<feature type="domain" description="ABC transmembrane type-2" evidence="9">
    <location>
        <begin position="35"/>
        <end position="266"/>
    </location>
</feature>
<dbReference type="PANTHER" id="PTHR30413">
    <property type="entry name" value="INNER MEMBRANE TRANSPORT PERMEASE"/>
    <property type="match status" value="1"/>
</dbReference>
<feature type="transmembrane region" description="Helical" evidence="8">
    <location>
        <begin position="125"/>
        <end position="142"/>
    </location>
</feature>
<evidence type="ECO:0000313" key="11">
    <source>
        <dbReference type="Proteomes" id="UP000500741"/>
    </source>
</evidence>
<comment type="subcellular location">
    <subcellularLocation>
        <location evidence="1 8">Cell membrane</location>
        <topology evidence="1 8">Multi-pass membrane protein</topology>
    </subcellularLocation>
</comment>
<dbReference type="InterPro" id="IPR047817">
    <property type="entry name" value="ABC2_TM_bact-type"/>
</dbReference>
<keyword evidence="3 8" id="KW-0813">Transport</keyword>
<evidence type="ECO:0000256" key="1">
    <source>
        <dbReference type="ARBA" id="ARBA00004651"/>
    </source>
</evidence>
<comment type="caution">
    <text evidence="8">Lacks conserved residue(s) required for the propagation of feature annotation.</text>
</comment>
<dbReference type="EMBL" id="CP049888">
    <property type="protein sequence ID" value="QIL50806.1"/>
    <property type="molecule type" value="Genomic_DNA"/>
</dbReference>
<evidence type="ECO:0000256" key="3">
    <source>
        <dbReference type="ARBA" id="ARBA00022448"/>
    </source>
</evidence>
<gene>
    <name evidence="10" type="ORF">G7084_05450</name>
</gene>
<evidence type="ECO:0000256" key="4">
    <source>
        <dbReference type="ARBA" id="ARBA00022475"/>
    </source>
</evidence>
<proteinExistence type="inferred from homology"/>
<dbReference type="GO" id="GO:0140359">
    <property type="term" value="F:ABC-type transporter activity"/>
    <property type="evidence" value="ECO:0007669"/>
    <property type="project" value="InterPro"/>
</dbReference>
<dbReference type="KEGG" id="wco:G7084_05450"/>
<keyword evidence="5 8" id="KW-0812">Transmembrane</keyword>
<comment type="similarity">
    <text evidence="2 8">Belongs to the ABC-2 integral membrane protein family.</text>
</comment>
<name>A0A6G8B0M6_9LACO</name>
<dbReference type="GO" id="GO:0005886">
    <property type="term" value="C:plasma membrane"/>
    <property type="evidence" value="ECO:0007669"/>
    <property type="project" value="UniProtKB-SubCell"/>
</dbReference>
<evidence type="ECO:0000256" key="2">
    <source>
        <dbReference type="ARBA" id="ARBA00007783"/>
    </source>
</evidence>
<keyword evidence="7 8" id="KW-0472">Membrane</keyword>
<evidence type="ECO:0000256" key="7">
    <source>
        <dbReference type="ARBA" id="ARBA00023136"/>
    </source>
</evidence>
<keyword evidence="11" id="KW-1185">Reference proteome</keyword>
<evidence type="ECO:0000256" key="8">
    <source>
        <dbReference type="RuleBase" id="RU361157"/>
    </source>
</evidence>
<keyword evidence="4 8" id="KW-1003">Cell membrane</keyword>
<feature type="transmembrane region" description="Helical" evidence="8">
    <location>
        <begin position="245"/>
        <end position="264"/>
    </location>
</feature>